<comment type="caution">
    <text evidence="2">The sequence shown here is derived from an EMBL/GenBank/DDBJ whole genome shotgun (WGS) entry which is preliminary data.</text>
</comment>
<name>A0ABN2UNP3_9MICC</name>
<sequence length="59" mass="6833">MESFERILFFDFFTFADTLRSESSHRKETEGNIGGEGLSKNWGTRENGSWKTGERKLQS</sequence>
<reference evidence="2 3" key="1">
    <citation type="journal article" date="2019" name="Int. J. Syst. Evol. Microbiol.">
        <title>The Global Catalogue of Microorganisms (GCM) 10K type strain sequencing project: providing services to taxonomists for standard genome sequencing and annotation.</title>
        <authorList>
            <consortium name="The Broad Institute Genomics Platform"/>
            <consortium name="The Broad Institute Genome Sequencing Center for Infectious Disease"/>
            <person name="Wu L."/>
            <person name="Ma J."/>
        </authorList>
    </citation>
    <scope>NUCLEOTIDE SEQUENCE [LARGE SCALE GENOMIC DNA]</scope>
    <source>
        <strain evidence="2 3">JCM 13595</strain>
    </source>
</reference>
<proteinExistence type="predicted"/>
<evidence type="ECO:0000256" key="1">
    <source>
        <dbReference type="SAM" id="MobiDB-lite"/>
    </source>
</evidence>
<protein>
    <submittedName>
        <fullName evidence="2">Uncharacterized protein</fullName>
    </submittedName>
</protein>
<dbReference type="EMBL" id="BAAAMN010000043">
    <property type="protein sequence ID" value="GAA2040021.1"/>
    <property type="molecule type" value="Genomic_DNA"/>
</dbReference>
<feature type="region of interest" description="Disordered" evidence="1">
    <location>
        <begin position="21"/>
        <end position="59"/>
    </location>
</feature>
<gene>
    <name evidence="2" type="ORF">GCM10009720_20630</name>
</gene>
<accession>A0ABN2UNP3</accession>
<keyword evidence="3" id="KW-1185">Reference proteome</keyword>
<dbReference type="Proteomes" id="UP001501461">
    <property type="component" value="Unassembled WGS sequence"/>
</dbReference>
<evidence type="ECO:0000313" key="2">
    <source>
        <dbReference type="EMBL" id="GAA2040021.1"/>
    </source>
</evidence>
<evidence type="ECO:0000313" key="3">
    <source>
        <dbReference type="Proteomes" id="UP001501461"/>
    </source>
</evidence>
<feature type="compositionally biased region" description="Polar residues" evidence="1">
    <location>
        <begin position="41"/>
        <end position="50"/>
    </location>
</feature>
<feature type="compositionally biased region" description="Basic and acidic residues" evidence="1">
    <location>
        <begin position="21"/>
        <end position="30"/>
    </location>
</feature>
<organism evidence="2 3">
    <name type="scientific">Yaniella flava</name>
    <dbReference type="NCBI Taxonomy" id="287930"/>
    <lineage>
        <taxon>Bacteria</taxon>
        <taxon>Bacillati</taxon>
        <taxon>Actinomycetota</taxon>
        <taxon>Actinomycetes</taxon>
        <taxon>Micrococcales</taxon>
        <taxon>Micrococcaceae</taxon>
        <taxon>Yaniella</taxon>
    </lineage>
</organism>